<evidence type="ECO:0000313" key="3">
    <source>
        <dbReference type="Proteomes" id="UP000717328"/>
    </source>
</evidence>
<name>A0A9P7FMD0_9AGAR</name>
<reference evidence="2" key="1">
    <citation type="submission" date="2021-02" db="EMBL/GenBank/DDBJ databases">
        <authorList>
            <person name="Nieuwenhuis M."/>
            <person name="Van De Peppel L.J.J."/>
        </authorList>
    </citation>
    <scope>NUCLEOTIDE SEQUENCE</scope>
    <source>
        <strain evidence="2">D49</strain>
    </source>
</reference>
<sequence length="306" mass="33445">MNHPEVEDATTIDHLANHLREAIASANAEMAASAFEPVIAILHHLLQRDLKGEIYINKMIHRNAGKDAAANFAFIIDAISPLLSKMAEHKVQLDHSNPEVAKFLHLASINNNLNAFKDPNNTAILSLQDEVRRLRSTITEKDQLLSSISEQNTNLRTEKIRLGKKPAASGKPTSPAPANPILQQILSSLSHMQKEIAKLKGQKADKTLGASIHAPTPKPPTSSKPTPQAPASRVWVPDHTLQPKGKYRAANFPGGVPHPMVTSTQYPKGHPSCYEPIPATQGPRNGIAVLVRATLRHKDILGHHYK</sequence>
<proteinExistence type="predicted"/>
<feature type="region of interest" description="Disordered" evidence="1">
    <location>
        <begin position="209"/>
        <end position="233"/>
    </location>
</feature>
<protein>
    <submittedName>
        <fullName evidence="2">Uncharacterized protein</fullName>
    </submittedName>
</protein>
<gene>
    <name evidence="2" type="ORF">H0H81_006581</name>
</gene>
<evidence type="ECO:0000256" key="1">
    <source>
        <dbReference type="SAM" id="MobiDB-lite"/>
    </source>
</evidence>
<accession>A0A9P7FMD0</accession>
<keyword evidence="3" id="KW-1185">Reference proteome</keyword>
<dbReference type="EMBL" id="JABCKI010007414">
    <property type="protein sequence ID" value="KAG5633605.1"/>
    <property type="molecule type" value="Genomic_DNA"/>
</dbReference>
<dbReference type="AlphaFoldDB" id="A0A9P7FMD0"/>
<feature type="compositionally biased region" description="Low complexity" evidence="1">
    <location>
        <begin position="223"/>
        <end position="232"/>
    </location>
</feature>
<reference evidence="2" key="2">
    <citation type="submission" date="2021-10" db="EMBL/GenBank/DDBJ databases">
        <title>Phylogenomics reveals ancestral predisposition of the termite-cultivated fungus Termitomyces towards a domesticated lifestyle.</title>
        <authorList>
            <person name="Auxier B."/>
            <person name="Grum-Grzhimaylo A."/>
            <person name="Cardenas M.E."/>
            <person name="Lodge J.D."/>
            <person name="Laessoe T."/>
            <person name="Pedersen O."/>
            <person name="Smith M.E."/>
            <person name="Kuyper T.W."/>
            <person name="Franco-Molano E.A."/>
            <person name="Baroni T.J."/>
            <person name="Aanen D.K."/>
        </authorList>
    </citation>
    <scope>NUCLEOTIDE SEQUENCE</scope>
    <source>
        <strain evidence="2">D49</strain>
    </source>
</reference>
<feature type="region of interest" description="Disordered" evidence="1">
    <location>
        <begin position="156"/>
        <end position="179"/>
    </location>
</feature>
<dbReference type="Proteomes" id="UP000717328">
    <property type="component" value="Unassembled WGS sequence"/>
</dbReference>
<evidence type="ECO:0000313" key="2">
    <source>
        <dbReference type="EMBL" id="KAG5633605.1"/>
    </source>
</evidence>
<comment type="caution">
    <text evidence="2">The sequence shown here is derived from an EMBL/GenBank/DDBJ whole genome shotgun (WGS) entry which is preliminary data.</text>
</comment>
<organism evidence="2 3">
    <name type="scientific">Sphagnurus paluster</name>
    <dbReference type="NCBI Taxonomy" id="117069"/>
    <lineage>
        <taxon>Eukaryota</taxon>
        <taxon>Fungi</taxon>
        <taxon>Dikarya</taxon>
        <taxon>Basidiomycota</taxon>
        <taxon>Agaricomycotina</taxon>
        <taxon>Agaricomycetes</taxon>
        <taxon>Agaricomycetidae</taxon>
        <taxon>Agaricales</taxon>
        <taxon>Tricholomatineae</taxon>
        <taxon>Lyophyllaceae</taxon>
        <taxon>Sphagnurus</taxon>
    </lineage>
</organism>